<evidence type="ECO:0000313" key="1">
    <source>
        <dbReference type="EMBL" id="OAL09988.1"/>
    </source>
</evidence>
<reference evidence="2" key="1">
    <citation type="submission" date="2016-04" db="EMBL/GenBank/DDBJ databases">
        <authorList>
            <person name="Quiroz-Castaneda R.E."/>
            <person name="Martinez-Ocampo F."/>
        </authorList>
    </citation>
    <scope>NUCLEOTIDE SEQUENCE [LARGE SCALE GENOMIC DNA]</scope>
    <source>
        <strain evidence="2">INIFAP01</strain>
    </source>
</reference>
<proteinExistence type="predicted"/>
<dbReference type="RefSeq" id="WP_187150374.1">
    <property type="nucleotide sequence ID" value="NZ_LWUJ01000012.1"/>
</dbReference>
<organism evidence="1 2">
    <name type="scientific">Candidatus Mycoplasma haematobovis</name>
    <dbReference type="NCBI Taxonomy" id="432608"/>
    <lineage>
        <taxon>Bacteria</taxon>
        <taxon>Bacillati</taxon>
        <taxon>Mycoplasmatota</taxon>
        <taxon>Mollicutes</taxon>
        <taxon>Mycoplasmataceae</taxon>
        <taxon>Mycoplasma</taxon>
    </lineage>
</organism>
<protein>
    <submittedName>
        <fullName evidence="1">Uncharacterized protein</fullName>
    </submittedName>
</protein>
<keyword evidence="2" id="KW-1185">Reference proteome</keyword>
<dbReference type="EMBL" id="LWUJ01000012">
    <property type="protein sequence ID" value="OAL09988.1"/>
    <property type="molecule type" value="Genomic_DNA"/>
</dbReference>
<accession>A0A1A9QCM0</accession>
<evidence type="ECO:0000313" key="2">
    <source>
        <dbReference type="Proteomes" id="UP000077623"/>
    </source>
</evidence>
<dbReference type="Proteomes" id="UP000077623">
    <property type="component" value="Unassembled WGS sequence"/>
</dbReference>
<comment type="caution">
    <text evidence="1">The sequence shown here is derived from an EMBL/GenBank/DDBJ whole genome shotgun (WGS) entry which is preliminary data.</text>
</comment>
<gene>
    <name evidence="1" type="ORF">A6V39_03685</name>
</gene>
<name>A0A1A9QCM0_9MOLU</name>
<sequence length="135" mass="14860">MNPTIIKGTIGVLSASGLGVGGYYGISALTKQKEPRTISEQLIADNYQPFDLNKTDWQNKFDTFRAGSSTTKLKAALQEFVSGFEVEKNKANLQGGTKLKDWCKLVLEQEKDKVTGHKTLDNAKLFCAEKKAIDS</sequence>
<dbReference type="AlphaFoldDB" id="A0A1A9QCM0"/>
<dbReference type="STRING" id="432608.A6V39_03685"/>